<dbReference type="Pfam" id="PF00248">
    <property type="entry name" value="Aldo_ket_red"/>
    <property type="match status" value="1"/>
</dbReference>
<dbReference type="PRINTS" id="PR00069">
    <property type="entry name" value="ALDKETRDTASE"/>
</dbReference>
<reference evidence="4" key="1">
    <citation type="submission" date="2016-02" db="EMBL/GenBank/DDBJ databases">
        <authorList>
            <person name="Schultz-Johansen M."/>
            <person name="Glaring M.A."/>
            <person name="Bech P.K."/>
            <person name="Stougaard P."/>
        </authorList>
    </citation>
    <scope>NUCLEOTIDE SEQUENCE [LARGE SCALE GENOMIC DNA]</scope>
    <source>
        <strain evidence="4">S66</strain>
    </source>
</reference>
<dbReference type="InterPro" id="IPR020471">
    <property type="entry name" value="AKR"/>
</dbReference>
<dbReference type="PANTHER" id="PTHR43364:SF4">
    <property type="entry name" value="NAD(P)-LINKED OXIDOREDUCTASE SUPERFAMILY PROTEIN"/>
    <property type="match status" value="1"/>
</dbReference>
<gene>
    <name evidence="3" type="ORF">AX660_14570</name>
</gene>
<keyword evidence="1" id="KW-0560">Oxidoreductase</keyword>
<dbReference type="OrthoDB" id="9772407at2"/>
<protein>
    <submittedName>
        <fullName evidence="3">Aldo/keto reductase</fullName>
    </submittedName>
</protein>
<name>A0A136A2J7_9ALTE</name>
<dbReference type="GO" id="GO:0016491">
    <property type="term" value="F:oxidoreductase activity"/>
    <property type="evidence" value="ECO:0007669"/>
    <property type="project" value="UniProtKB-KW"/>
</dbReference>
<dbReference type="SUPFAM" id="SSF51430">
    <property type="entry name" value="NAD(P)-linked oxidoreductase"/>
    <property type="match status" value="1"/>
</dbReference>
<keyword evidence="4" id="KW-1185">Reference proteome</keyword>
<dbReference type="AlphaFoldDB" id="A0A136A2J7"/>
<evidence type="ECO:0000259" key="2">
    <source>
        <dbReference type="Pfam" id="PF00248"/>
    </source>
</evidence>
<dbReference type="PANTHER" id="PTHR43364">
    <property type="entry name" value="NADH-SPECIFIC METHYLGLYOXAL REDUCTASE-RELATED"/>
    <property type="match status" value="1"/>
</dbReference>
<dbReference type="InterPro" id="IPR050523">
    <property type="entry name" value="AKR_Detox_Biosynth"/>
</dbReference>
<comment type="caution">
    <text evidence="3">The sequence shown here is derived from an EMBL/GenBank/DDBJ whole genome shotgun (WGS) entry which is preliminary data.</text>
</comment>
<dbReference type="CDD" id="cd19094">
    <property type="entry name" value="AKR_Tas-like"/>
    <property type="match status" value="1"/>
</dbReference>
<proteinExistence type="predicted"/>
<dbReference type="EMBL" id="LSNE01000005">
    <property type="protein sequence ID" value="KXI29360.1"/>
    <property type="molecule type" value="Genomic_DNA"/>
</dbReference>
<dbReference type="InterPro" id="IPR023210">
    <property type="entry name" value="NADP_OxRdtase_dom"/>
</dbReference>
<dbReference type="Proteomes" id="UP000070299">
    <property type="component" value="Unassembled WGS sequence"/>
</dbReference>
<accession>A0A136A2J7</accession>
<dbReference type="RefSeq" id="WP_068376684.1">
    <property type="nucleotide sequence ID" value="NZ_LSNE01000005.1"/>
</dbReference>
<dbReference type="InterPro" id="IPR036812">
    <property type="entry name" value="NAD(P)_OxRdtase_dom_sf"/>
</dbReference>
<dbReference type="STRING" id="1799789.AX660_14570"/>
<feature type="domain" description="NADP-dependent oxidoreductase" evidence="2">
    <location>
        <begin position="16"/>
        <end position="338"/>
    </location>
</feature>
<dbReference type="Gene3D" id="3.20.20.100">
    <property type="entry name" value="NADP-dependent oxidoreductase domain"/>
    <property type="match status" value="1"/>
</dbReference>
<evidence type="ECO:0000256" key="1">
    <source>
        <dbReference type="ARBA" id="ARBA00023002"/>
    </source>
</evidence>
<sequence>MQYSPLGSSQEQVSRVCLGSMTWGIQNNQQDANQQIEYALAQGINFIDTAEMYPVPPSGKTYGGTETIIGNWIAANPTRRKEFVLATKIAGSGLSYIREASLISGESIIQAVDASLKRLQTDYIDLFQLHWPNRVSPHFAKHWPGRISFSQTETATEKQQMLEILQALELCIQAGKIRFCGLSDDTPWGINTYLQLSEKHSLPKMVSIQNEFSLLHAKDWPYLIENCVREDIAYLPWSPLAGGALSGKYLNNQVPAGSRWSFEQRQGIFRNTPLSQQAISRYVDVAQSHNITPSQLALIWCNQIEGVTSTIIGATSMEQLKENIAAFAMTLSPKAKSDINLVLREFPVPF</sequence>
<evidence type="ECO:0000313" key="3">
    <source>
        <dbReference type="EMBL" id="KXI29360.1"/>
    </source>
</evidence>
<evidence type="ECO:0000313" key="4">
    <source>
        <dbReference type="Proteomes" id="UP000070299"/>
    </source>
</evidence>
<organism evidence="3 4">
    <name type="scientific">Paraglaciecola hydrolytica</name>
    <dbReference type="NCBI Taxonomy" id="1799789"/>
    <lineage>
        <taxon>Bacteria</taxon>
        <taxon>Pseudomonadati</taxon>
        <taxon>Pseudomonadota</taxon>
        <taxon>Gammaproteobacteria</taxon>
        <taxon>Alteromonadales</taxon>
        <taxon>Alteromonadaceae</taxon>
        <taxon>Paraglaciecola</taxon>
    </lineage>
</organism>